<dbReference type="InterPro" id="IPR050109">
    <property type="entry name" value="HTH-type_TetR-like_transc_reg"/>
</dbReference>
<protein>
    <submittedName>
        <fullName evidence="4">AcrR family transcriptional regulator</fullName>
    </submittedName>
</protein>
<keyword evidence="5" id="KW-1185">Reference proteome</keyword>
<dbReference type="Proteomes" id="UP000781958">
    <property type="component" value="Unassembled WGS sequence"/>
</dbReference>
<dbReference type="PANTHER" id="PTHR30055">
    <property type="entry name" value="HTH-TYPE TRANSCRIPTIONAL REGULATOR RUTR"/>
    <property type="match status" value="1"/>
</dbReference>
<dbReference type="InterPro" id="IPR039536">
    <property type="entry name" value="TetR_C_Proteobacteria"/>
</dbReference>
<dbReference type="SUPFAM" id="SSF48498">
    <property type="entry name" value="Tetracyclin repressor-like, C-terminal domain"/>
    <property type="match status" value="1"/>
</dbReference>
<dbReference type="SUPFAM" id="SSF46689">
    <property type="entry name" value="Homeodomain-like"/>
    <property type="match status" value="1"/>
</dbReference>
<dbReference type="Pfam" id="PF14246">
    <property type="entry name" value="TetR_C_7"/>
    <property type="match status" value="1"/>
</dbReference>
<dbReference type="InterPro" id="IPR009057">
    <property type="entry name" value="Homeodomain-like_sf"/>
</dbReference>
<organism evidence="4 5">
    <name type="scientific">Azospirillum rugosum</name>
    <dbReference type="NCBI Taxonomy" id="416170"/>
    <lineage>
        <taxon>Bacteria</taxon>
        <taxon>Pseudomonadati</taxon>
        <taxon>Pseudomonadota</taxon>
        <taxon>Alphaproteobacteria</taxon>
        <taxon>Rhodospirillales</taxon>
        <taxon>Azospirillaceae</taxon>
        <taxon>Azospirillum</taxon>
    </lineage>
</organism>
<name>A0ABS4SM89_9PROT</name>
<dbReference type="EMBL" id="JAGINP010000012">
    <property type="protein sequence ID" value="MBP2293684.1"/>
    <property type="molecule type" value="Genomic_DNA"/>
</dbReference>
<dbReference type="Gene3D" id="1.10.357.10">
    <property type="entry name" value="Tetracycline Repressor, domain 2"/>
    <property type="match status" value="1"/>
</dbReference>
<evidence type="ECO:0000256" key="1">
    <source>
        <dbReference type="ARBA" id="ARBA00023125"/>
    </source>
</evidence>
<evidence type="ECO:0000313" key="5">
    <source>
        <dbReference type="Proteomes" id="UP000781958"/>
    </source>
</evidence>
<accession>A0ABS4SM89</accession>
<dbReference type="InterPro" id="IPR001647">
    <property type="entry name" value="HTH_TetR"/>
</dbReference>
<evidence type="ECO:0000256" key="2">
    <source>
        <dbReference type="PROSITE-ProRule" id="PRU00335"/>
    </source>
</evidence>
<sequence>MVHKDTDREPSAVGPRGLARRKALLDAAECLFVEKGFEKTTLSDIINKAGGSRATLYEQFGDKDGLFRAMMEENSARILDGMAAIHADDTVPPEVALTKFALYFVQVLSEPQTASILRILVSEGGRVPDIAEAFFRIGPETTVARLACYLKSLDDAGSLRIDDPDVAAQAFLGMITGNLVVRRLILPHQPLAMADVDHYVRQAIALFLSGARVTGLEASSRTNG</sequence>
<evidence type="ECO:0000259" key="3">
    <source>
        <dbReference type="PROSITE" id="PS50977"/>
    </source>
</evidence>
<dbReference type="PRINTS" id="PR00455">
    <property type="entry name" value="HTHTETR"/>
</dbReference>
<dbReference type="Pfam" id="PF00440">
    <property type="entry name" value="TetR_N"/>
    <property type="match status" value="1"/>
</dbReference>
<dbReference type="PANTHER" id="PTHR30055:SF146">
    <property type="entry name" value="HTH-TYPE TRANSCRIPTIONAL DUAL REGULATOR CECR"/>
    <property type="match status" value="1"/>
</dbReference>
<gene>
    <name evidence="4" type="ORF">J2851_003468</name>
</gene>
<comment type="caution">
    <text evidence="4">The sequence shown here is derived from an EMBL/GenBank/DDBJ whole genome shotgun (WGS) entry which is preliminary data.</text>
</comment>
<dbReference type="PROSITE" id="PS50977">
    <property type="entry name" value="HTH_TETR_2"/>
    <property type="match status" value="1"/>
</dbReference>
<proteinExistence type="predicted"/>
<dbReference type="Gene3D" id="1.10.10.60">
    <property type="entry name" value="Homeodomain-like"/>
    <property type="match status" value="1"/>
</dbReference>
<dbReference type="RefSeq" id="WP_209767611.1">
    <property type="nucleotide sequence ID" value="NZ_JAGINP010000012.1"/>
</dbReference>
<reference evidence="4 5" key="1">
    <citation type="submission" date="2021-03" db="EMBL/GenBank/DDBJ databases">
        <title>Genomic Encyclopedia of Type Strains, Phase III (KMG-III): the genomes of soil and plant-associated and newly described type strains.</title>
        <authorList>
            <person name="Whitman W."/>
        </authorList>
    </citation>
    <scope>NUCLEOTIDE SEQUENCE [LARGE SCALE GENOMIC DNA]</scope>
    <source>
        <strain evidence="4 5">IMMIB AFH-6</strain>
    </source>
</reference>
<evidence type="ECO:0000313" key="4">
    <source>
        <dbReference type="EMBL" id="MBP2293684.1"/>
    </source>
</evidence>
<dbReference type="InterPro" id="IPR036271">
    <property type="entry name" value="Tet_transcr_reg_TetR-rel_C_sf"/>
</dbReference>
<keyword evidence="1 2" id="KW-0238">DNA-binding</keyword>
<feature type="DNA-binding region" description="H-T-H motif" evidence="2">
    <location>
        <begin position="41"/>
        <end position="60"/>
    </location>
</feature>
<feature type="domain" description="HTH tetR-type" evidence="3">
    <location>
        <begin position="18"/>
        <end position="78"/>
    </location>
</feature>